<evidence type="ECO:0000256" key="2">
    <source>
        <dbReference type="ARBA" id="ARBA00005745"/>
    </source>
</evidence>
<comment type="subcellular location">
    <subcellularLocation>
        <location evidence="1">Cell membrane</location>
        <topology evidence="1">Multi-pass membrane protein</topology>
    </subcellularLocation>
</comment>
<dbReference type="AlphaFoldDB" id="A0A0G9L4W4"/>
<keyword evidence="4 7" id="KW-0812">Transmembrane</keyword>
<evidence type="ECO:0000313" key="10">
    <source>
        <dbReference type="Proteomes" id="UP000035154"/>
    </source>
</evidence>
<reference evidence="9 10" key="1">
    <citation type="submission" date="2014-01" db="EMBL/GenBank/DDBJ databases">
        <title>Development of a Comparative Genomic Fingerprinting Assay for High Resolution Genotyping of Arcobacter butzleri.</title>
        <authorList>
            <person name="Webb A.L."/>
            <person name="Inglis G.D."/>
            <person name="Kruczkiewicz P."/>
            <person name="Selinger L.B."/>
            <person name="Taboada E.N."/>
        </authorList>
    </citation>
    <scope>NUCLEOTIDE SEQUENCE [LARGE SCALE GENOMIC DNA]</scope>
    <source>
        <strain evidence="9 10">L355</strain>
    </source>
</reference>
<dbReference type="PRINTS" id="PR00812">
    <property type="entry name" value="BCTERIALGSPF"/>
</dbReference>
<evidence type="ECO:0000256" key="6">
    <source>
        <dbReference type="ARBA" id="ARBA00023136"/>
    </source>
</evidence>
<comment type="similarity">
    <text evidence="2">Belongs to the GSP F family.</text>
</comment>
<feature type="transmembrane region" description="Helical" evidence="7">
    <location>
        <begin position="359"/>
        <end position="388"/>
    </location>
</feature>
<gene>
    <name evidence="9" type="ORF">AF80_01685</name>
</gene>
<dbReference type="PANTHER" id="PTHR30012">
    <property type="entry name" value="GENERAL SECRETION PATHWAY PROTEIN"/>
    <property type="match status" value="1"/>
</dbReference>
<keyword evidence="3" id="KW-1003">Cell membrane</keyword>
<dbReference type="Proteomes" id="UP000035154">
    <property type="component" value="Unassembled WGS sequence"/>
</dbReference>
<evidence type="ECO:0000256" key="1">
    <source>
        <dbReference type="ARBA" id="ARBA00004651"/>
    </source>
</evidence>
<dbReference type="Pfam" id="PF00482">
    <property type="entry name" value="T2SSF"/>
    <property type="match status" value="2"/>
</dbReference>
<dbReference type="GO" id="GO:0005886">
    <property type="term" value="C:plasma membrane"/>
    <property type="evidence" value="ECO:0007669"/>
    <property type="project" value="UniProtKB-SubCell"/>
</dbReference>
<comment type="caution">
    <text evidence="9">The sequence shown here is derived from an EMBL/GenBank/DDBJ whole genome shotgun (WGS) entry which is preliminary data.</text>
</comment>
<evidence type="ECO:0000259" key="8">
    <source>
        <dbReference type="Pfam" id="PF00482"/>
    </source>
</evidence>
<dbReference type="PANTHER" id="PTHR30012:SF0">
    <property type="entry name" value="TYPE II SECRETION SYSTEM PROTEIN F-RELATED"/>
    <property type="match status" value="1"/>
</dbReference>
<dbReference type="RefSeq" id="WP_046997784.1">
    <property type="nucleotide sequence ID" value="NZ_JAIW01000010.1"/>
</dbReference>
<protein>
    <submittedName>
        <fullName evidence="9">Transformation system protein CtsF</fullName>
    </submittedName>
</protein>
<evidence type="ECO:0000256" key="5">
    <source>
        <dbReference type="ARBA" id="ARBA00022989"/>
    </source>
</evidence>
<feature type="domain" description="Type II secretion system protein GspF" evidence="8">
    <location>
        <begin position="64"/>
        <end position="182"/>
    </location>
</feature>
<evidence type="ECO:0000313" key="9">
    <source>
        <dbReference type="EMBL" id="KLE11403.1"/>
    </source>
</evidence>
<dbReference type="InterPro" id="IPR003004">
    <property type="entry name" value="GspF/PilC"/>
</dbReference>
<sequence>MKKYKIKYQKDEKVEEMILKTSDLANENLPQNILEIKEEKESFKIDFKRKIKIDNKKINLLFYELNLMLQSNINFSDALDILIKNRKDKDIVKLLQIIKESFSSGKSIDENLKEFNINHLVISFLRNCQNSGNITLNINALSKLLIENSELKKSFYKAISYPIFLFITFFLSIVTIFTFVIPKFKTIFFQVKDELPLATKILLVFENFFVNYSFYFFCFFSFIIIFIIYFYKQNAKFEYFIDKFMIRRIVLFKDIYLNMQLYKFFLLIDIMLKSNYEFHKAFISSKLLLKNKYLLDKIYVIDNLLQNGKSINNSFSKTKLFDDIVLNLINTGEISNSLVITIDEIKKIYKNRFDDKMSFLISLIQPIFLVTIMGLILWIVLAIFMPIWNMGNMINI</sequence>
<dbReference type="InterPro" id="IPR042094">
    <property type="entry name" value="T2SS_GspF_sf"/>
</dbReference>
<keyword evidence="6 7" id="KW-0472">Membrane</keyword>
<keyword evidence="5 7" id="KW-1133">Transmembrane helix</keyword>
<dbReference type="Gene3D" id="1.20.81.30">
    <property type="entry name" value="Type II secretion system (T2SS), domain F"/>
    <property type="match status" value="2"/>
</dbReference>
<evidence type="ECO:0000256" key="4">
    <source>
        <dbReference type="ARBA" id="ARBA00022692"/>
    </source>
</evidence>
<dbReference type="PATRIC" id="fig|1447263.3.peg.321"/>
<proteinExistence type="inferred from homology"/>
<organism evidence="9 10">
    <name type="scientific">Aliarcobacter butzleri L355</name>
    <dbReference type="NCBI Taxonomy" id="1447263"/>
    <lineage>
        <taxon>Bacteria</taxon>
        <taxon>Pseudomonadati</taxon>
        <taxon>Campylobacterota</taxon>
        <taxon>Epsilonproteobacteria</taxon>
        <taxon>Campylobacterales</taxon>
        <taxon>Arcobacteraceae</taxon>
        <taxon>Aliarcobacter</taxon>
    </lineage>
</organism>
<evidence type="ECO:0000256" key="3">
    <source>
        <dbReference type="ARBA" id="ARBA00022475"/>
    </source>
</evidence>
<name>A0A0G9L4W4_9BACT</name>
<dbReference type="InterPro" id="IPR018076">
    <property type="entry name" value="T2SS_GspF_dom"/>
</dbReference>
<feature type="transmembrane region" description="Helical" evidence="7">
    <location>
        <begin position="212"/>
        <end position="231"/>
    </location>
</feature>
<feature type="transmembrane region" description="Helical" evidence="7">
    <location>
        <begin position="159"/>
        <end position="181"/>
    </location>
</feature>
<accession>A0A0G9L4W4</accession>
<feature type="domain" description="Type II secretion system protein GspF" evidence="8">
    <location>
        <begin position="270"/>
        <end position="386"/>
    </location>
</feature>
<dbReference type="EMBL" id="JAIW01000010">
    <property type="protein sequence ID" value="KLE11403.1"/>
    <property type="molecule type" value="Genomic_DNA"/>
</dbReference>
<evidence type="ECO:0000256" key="7">
    <source>
        <dbReference type="SAM" id="Phobius"/>
    </source>
</evidence>